<comment type="caution">
    <text evidence="1">The sequence shown here is derived from an EMBL/GenBank/DDBJ whole genome shotgun (WGS) entry which is preliminary data.</text>
</comment>
<dbReference type="PATRIC" id="fig|1122985.7.peg.2460"/>
<keyword evidence="2" id="KW-1185">Reference proteome</keyword>
<evidence type="ECO:0000313" key="2">
    <source>
        <dbReference type="Proteomes" id="UP000027442"/>
    </source>
</evidence>
<proteinExistence type="predicted"/>
<dbReference type="HOGENOM" id="CLU_2579566_0_0_10"/>
<protein>
    <submittedName>
        <fullName evidence="1">Uncharacterized protein</fullName>
    </submittedName>
</protein>
<reference evidence="1 2" key="1">
    <citation type="submission" date="2013-08" db="EMBL/GenBank/DDBJ databases">
        <authorList>
            <person name="Weinstock G."/>
            <person name="Sodergren E."/>
            <person name="Wylie T."/>
            <person name="Fulton L."/>
            <person name="Fulton R."/>
            <person name="Fronick C."/>
            <person name="O'Laughlin M."/>
            <person name="Godfrey J."/>
            <person name="Miner T."/>
            <person name="Herter B."/>
            <person name="Appelbaum E."/>
            <person name="Cordes M."/>
            <person name="Lek S."/>
            <person name="Wollam A."/>
            <person name="Pepin K.H."/>
            <person name="Palsikar V.B."/>
            <person name="Mitreva M."/>
            <person name="Wilson R.K."/>
        </authorList>
    </citation>
    <scope>NUCLEOTIDE SEQUENCE [LARGE SCALE GENOMIC DNA]</scope>
    <source>
        <strain evidence="1 2">ATCC 15930</strain>
    </source>
</reference>
<dbReference type="AlphaFoldDB" id="A0A069QHM6"/>
<evidence type="ECO:0000313" key="1">
    <source>
        <dbReference type="EMBL" id="KDR51539.1"/>
    </source>
</evidence>
<sequence>EQESNLAVTRHELKKLTASAYRARSERRRLEVGWVSWWRISSFKAVGLDLFLQVCLREENRLLVNKTYHTKGDNGIKWQS</sequence>
<feature type="non-terminal residue" evidence="1">
    <location>
        <position position="1"/>
    </location>
</feature>
<organism evidence="1 2">
    <name type="scientific">Hoylesella loescheii DSM 19665 = JCM 12249 = ATCC 15930</name>
    <dbReference type="NCBI Taxonomy" id="1122985"/>
    <lineage>
        <taxon>Bacteria</taxon>
        <taxon>Pseudomonadati</taxon>
        <taxon>Bacteroidota</taxon>
        <taxon>Bacteroidia</taxon>
        <taxon>Bacteroidales</taxon>
        <taxon>Prevotellaceae</taxon>
        <taxon>Hoylesella</taxon>
    </lineage>
</organism>
<dbReference type="Proteomes" id="UP000027442">
    <property type="component" value="Unassembled WGS sequence"/>
</dbReference>
<dbReference type="EMBL" id="JNGW01000104">
    <property type="protein sequence ID" value="KDR51539.1"/>
    <property type="molecule type" value="Genomic_DNA"/>
</dbReference>
<gene>
    <name evidence="1" type="ORF">HMPREF1991_02373</name>
</gene>
<name>A0A069QHM6_HOYLO</name>
<accession>A0A069QHM6</accession>